<sequence length="102" mass="12436">MKLLNQLSKKFVKLFNHSVKSLNRFFQYKKKSIVSYRKAKNDRKLNKSPMMLHWLVPHRKNQSNKLLFKVVGVLLLQLHQLFQLFQHFNFNRKHNQHSLVHQ</sequence>
<proteinExistence type="predicted"/>
<dbReference type="AlphaFoldDB" id="A0A922IDA5"/>
<reference evidence="1" key="1">
    <citation type="submission" date="2013-05" db="EMBL/GenBank/DDBJ databases">
        <authorList>
            <person name="Yim A.K.Y."/>
            <person name="Chan T.F."/>
            <person name="Ji K.M."/>
            <person name="Liu X.Y."/>
            <person name="Zhou J.W."/>
            <person name="Li R.Q."/>
            <person name="Yang K.Y."/>
            <person name="Li J."/>
            <person name="Li M."/>
            <person name="Law P.T.W."/>
            <person name="Wu Y.L."/>
            <person name="Cai Z.L."/>
            <person name="Qin H."/>
            <person name="Bao Y."/>
            <person name="Leung R.K.K."/>
            <person name="Ng P.K.S."/>
            <person name="Zou J."/>
            <person name="Zhong X.J."/>
            <person name="Ran P.X."/>
            <person name="Zhong N.S."/>
            <person name="Liu Z.G."/>
            <person name="Tsui S.K.W."/>
        </authorList>
    </citation>
    <scope>NUCLEOTIDE SEQUENCE</scope>
    <source>
        <strain evidence="1">Derf</strain>
        <tissue evidence="1">Whole organism</tissue>
    </source>
</reference>
<dbReference type="Proteomes" id="UP000790347">
    <property type="component" value="Unassembled WGS sequence"/>
</dbReference>
<name>A0A922IDA5_DERFA</name>
<organism evidence="1 2">
    <name type="scientific">Dermatophagoides farinae</name>
    <name type="common">American house dust mite</name>
    <dbReference type="NCBI Taxonomy" id="6954"/>
    <lineage>
        <taxon>Eukaryota</taxon>
        <taxon>Metazoa</taxon>
        <taxon>Ecdysozoa</taxon>
        <taxon>Arthropoda</taxon>
        <taxon>Chelicerata</taxon>
        <taxon>Arachnida</taxon>
        <taxon>Acari</taxon>
        <taxon>Acariformes</taxon>
        <taxon>Sarcoptiformes</taxon>
        <taxon>Astigmata</taxon>
        <taxon>Psoroptidia</taxon>
        <taxon>Analgoidea</taxon>
        <taxon>Pyroglyphidae</taxon>
        <taxon>Dermatophagoidinae</taxon>
        <taxon>Dermatophagoides</taxon>
    </lineage>
</organism>
<dbReference type="EMBL" id="ASGP02000001">
    <property type="protein sequence ID" value="KAH9528718.1"/>
    <property type="molecule type" value="Genomic_DNA"/>
</dbReference>
<comment type="caution">
    <text evidence="1">The sequence shown here is derived from an EMBL/GenBank/DDBJ whole genome shotgun (WGS) entry which is preliminary data.</text>
</comment>
<evidence type="ECO:0000313" key="2">
    <source>
        <dbReference type="Proteomes" id="UP000790347"/>
    </source>
</evidence>
<reference evidence="1" key="2">
    <citation type="journal article" date="2022" name="Res Sq">
        <title>Comparative Genomics Reveals Insights into the Divergent Evolution of Astigmatic Mites and Household Pest Adaptations.</title>
        <authorList>
            <person name="Xiong Q."/>
            <person name="Wan A.T.-Y."/>
            <person name="Liu X.-Y."/>
            <person name="Fung C.S.-H."/>
            <person name="Xiao X."/>
            <person name="Malainual N."/>
            <person name="Hou J."/>
            <person name="Wang L."/>
            <person name="Wang M."/>
            <person name="Yang K."/>
            <person name="Cui Y."/>
            <person name="Leung E."/>
            <person name="Nong W."/>
            <person name="Shin S.-K."/>
            <person name="Au S."/>
            <person name="Jeong K.Y."/>
            <person name="Chew F.T."/>
            <person name="Hui J."/>
            <person name="Leung T.F."/>
            <person name="Tungtrongchitr A."/>
            <person name="Zhong N."/>
            <person name="Liu Z."/>
            <person name="Tsui S."/>
        </authorList>
    </citation>
    <scope>NUCLEOTIDE SEQUENCE</scope>
    <source>
        <strain evidence="1">Derf</strain>
        <tissue evidence="1">Whole organism</tissue>
    </source>
</reference>
<keyword evidence="2" id="KW-1185">Reference proteome</keyword>
<gene>
    <name evidence="1" type="ORF">DERF_002636</name>
</gene>
<accession>A0A922IDA5</accession>
<evidence type="ECO:0000313" key="1">
    <source>
        <dbReference type="EMBL" id="KAH9528718.1"/>
    </source>
</evidence>
<protein>
    <submittedName>
        <fullName evidence="1">Uncharacterized protein</fullName>
    </submittedName>
</protein>